<evidence type="ECO:0000256" key="3">
    <source>
        <dbReference type="ARBA" id="ARBA00023015"/>
    </source>
</evidence>
<sequence length="154" mass="17930">MNENLKLEQQICFPVYSVSRLITKAYIPFLKEMSLTYPQYLVLLVLWEYETLSVNSIGEKLLLNTNTISPLIQRMEKAGLLKRERSTQDERMVMVKLTSKGKELKKKASPIPEKLLKTLLTDDVQLADVILVKDMMNKWIEILSENNKKNQKKD</sequence>
<evidence type="ECO:0000313" key="11">
    <source>
        <dbReference type="Proteomes" id="UP000244174"/>
    </source>
</evidence>
<dbReference type="EMBL" id="QBKQ01000002">
    <property type="protein sequence ID" value="PTX43507.1"/>
    <property type="molecule type" value="Genomic_DNA"/>
</dbReference>
<keyword evidence="11" id="KW-1185">Reference proteome</keyword>
<evidence type="ECO:0000259" key="9">
    <source>
        <dbReference type="PROSITE" id="PS50995"/>
    </source>
</evidence>
<keyword evidence="3" id="KW-0805">Transcription regulation</keyword>
<dbReference type="PANTHER" id="PTHR42756">
    <property type="entry name" value="TRANSCRIPTIONAL REGULATOR, MARR"/>
    <property type="match status" value="1"/>
</dbReference>
<dbReference type="SMART" id="SM00347">
    <property type="entry name" value="HTH_MARR"/>
    <property type="match status" value="1"/>
</dbReference>
<evidence type="ECO:0000256" key="8">
    <source>
        <dbReference type="ARBA" id="ARBA00047207"/>
    </source>
</evidence>
<evidence type="ECO:0000256" key="5">
    <source>
        <dbReference type="ARBA" id="ARBA00023163"/>
    </source>
</evidence>
<dbReference type="GO" id="GO:0003677">
    <property type="term" value="F:DNA binding"/>
    <property type="evidence" value="ECO:0007669"/>
    <property type="project" value="UniProtKB-KW"/>
</dbReference>
<dbReference type="GO" id="GO:0005737">
    <property type="term" value="C:cytoplasm"/>
    <property type="evidence" value="ECO:0007669"/>
    <property type="project" value="UniProtKB-SubCell"/>
</dbReference>
<comment type="similarity">
    <text evidence="6">Belongs to the SarZ family.</text>
</comment>
<dbReference type="Gene3D" id="1.10.10.10">
    <property type="entry name" value="Winged helix-like DNA-binding domain superfamily/Winged helix DNA-binding domain"/>
    <property type="match status" value="1"/>
</dbReference>
<evidence type="ECO:0000313" key="10">
    <source>
        <dbReference type="EMBL" id="PTX43507.1"/>
    </source>
</evidence>
<reference evidence="10 11" key="1">
    <citation type="submission" date="2018-04" db="EMBL/GenBank/DDBJ databases">
        <title>Genomic Encyclopedia of Archaeal and Bacterial Type Strains, Phase II (KMG-II): from individual species to whole genera.</title>
        <authorList>
            <person name="Goeker M."/>
        </authorList>
    </citation>
    <scope>NUCLEOTIDE SEQUENCE [LARGE SCALE GENOMIC DNA]</scope>
    <source>
        <strain evidence="10 11">DSM 23082</strain>
    </source>
</reference>
<evidence type="ECO:0000256" key="2">
    <source>
        <dbReference type="ARBA" id="ARBA00022490"/>
    </source>
</evidence>
<feature type="domain" description="HTH marR-type" evidence="9">
    <location>
        <begin position="1"/>
        <end position="141"/>
    </location>
</feature>
<evidence type="ECO:0000256" key="6">
    <source>
        <dbReference type="ARBA" id="ARBA00046337"/>
    </source>
</evidence>
<evidence type="ECO:0000256" key="1">
    <source>
        <dbReference type="ARBA" id="ARBA00004496"/>
    </source>
</evidence>
<accession>A0A2T6AI94</accession>
<dbReference type="InterPro" id="IPR036388">
    <property type="entry name" value="WH-like_DNA-bd_sf"/>
</dbReference>
<dbReference type="SUPFAM" id="SSF46785">
    <property type="entry name" value="Winged helix' DNA-binding domain"/>
    <property type="match status" value="1"/>
</dbReference>
<gene>
    <name evidence="10" type="ORF">C8P64_2035</name>
</gene>
<dbReference type="InterPro" id="IPR055166">
    <property type="entry name" value="Transc_reg_Sar_Rot_HTH"/>
</dbReference>
<dbReference type="InterPro" id="IPR036390">
    <property type="entry name" value="WH_DNA-bd_sf"/>
</dbReference>
<keyword evidence="5" id="KW-0804">Transcription</keyword>
<dbReference type="RefSeq" id="WP_108171929.1">
    <property type="nucleotide sequence ID" value="NZ_QBKQ01000002.1"/>
</dbReference>
<comment type="caution">
    <text evidence="10">The sequence shown here is derived from an EMBL/GenBank/DDBJ whole genome shotgun (WGS) entry which is preliminary data.</text>
</comment>
<dbReference type="Pfam" id="PF22381">
    <property type="entry name" value="Staph_reg_Sar_Rot"/>
    <property type="match status" value="1"/>
</dbReference>
<dbReference type="PROSITE" id="PS50995">
    <property type="entry name" value="HTH_MARR_2"/>
    <property type="match status" value="1"/>
</dbReference>
<proteinExistence type="inferred from homology"/>
<evidence type="ECO:0000256" key="7">
    <source>
        <dbReference type="ARBA" id="ARBA00047188"/>
    </source>
</evidence>
<dbReference type="FunFam" id="1.10.10.10:FF:000163">
    <property type="entry name" value="MarR family transcriptional regulator"/>
    <property type="match status" value="1"/>
</dbReference>
<name>A0A2T6AI94_9FLAO</name>
<dbReference type="PANTHER" id="PTHR42756:SF1">
    <property type="entry name" value="TRANSCRIPTIONAL REPRESSOR OF EMRAB OPERON"/>
    <property type="match status" value="1"/>
</dbReference>
<dbReference type="PRINTS" id="PR00598">
    <property type="entry name" value="HTHMARR"/>
</dbReference>
<evidence type="ECO:0000256" key="4">
    <source>
        <dbReference type="ARBA" id="ARBA00023125"/>
    </source>
</evidence>
<comment type="subcellular location">
    <subcellularLocation>
        <location evidence="1">Cytoplasm</location>
    </subcellularLocation>
</comment>
<protein>
    <recommendedName>
        <fullName evidence="7">HTH-type transcriptional regulator SarZ</fullName>
    </recommendedName>
    <alternativeName>
        <fullName evidence="8">Staphylococcal accessory regulator Z</fullName>
    </alternativeName>
</protein>
<organism evidence="10 11">
    <name type="scientific">Christiangramia gaetbulicola</name>
    <dbReference type="NCBI Taxonomy" id="703340"/>
    <lineage>
        <taxon>Bacteria</taxon>
        <taxon>Pseudomonadati</taxon>
        <taxon>Bacteroidota</taxon>
        <taxon>Flavobacteriia</taxon>
        <taxon>Flavobacteriales</taxon>
        <taxon>Flavobacteriaceae</taxon>
        <taxon>Christiangramia</taxon>
    </lineage>
</organism>
<keyword evidence="4 10" id="KW-0238">DNA-binding</keyword>
<dbReference type="AlphaFoldDB" id="A0A2T6AI94"/>
<keyword evidence="2" id="KW-0963">Cytoplasm</keyword>
<dbReference type="OrthoDB" id="9806864at2"/>
<dbReference type="InterPro" id="IPR000835">
    <property type="entry name" value="HTH_MarR-typ"/>
</dbReference>
<dbReference type="GO" id="GO:0003700">
    <property type="term" value="F:DNA-binding transcription factor activity"/>
    <property type="evidence" value="ECO:0007669"/>
    <property type="project" value="InterPro"/>
</dbReference>
<dbReference type="Proteomes" id="UP000244174">
    <property type="component" value="Unassembled WGS sequence"/>
</dbReference>